<evidence type="ECO:0000256" key="8">
    <source>
        <dbReference type="ARBA" id="ARBA00047380"/>
    </source>
</evidence>
<evidence type="ECO:0000256" key="6">
    <source>
        <dbReference type="ARBA" id="ARBA00022917"/>
    </source>
</evidence>
<comment type="catalytic activity">
    <reaction evidence="8 10">
        <text>L-aspartyl-tRNA(Asn) + L-glutamine + ATP + H2O = L-asparaginyl-tRNA(Asn) + L-glutamate + ADP + phosphate + 2 H(+)</text>
        <dbReference type="Rhea" id="RHEA:14513"/>
        <dbReference type="Rhea" id="RHEA-COMP:9674"/>
        <dbReference type="Rhea" id="RHEA-COMP:9677"/>
        <dbReference type="ChEBI" id="CHEBI:15377"/>
        <dbReference type="ChEBI" id="CHEBI:15378"/>
        <dbReference type="ChEBI" id="CHEBI:29985"/>
        <dbReference type="ChEBI" id="CHEBI:30616"/>
        <dbReference type="ChEBI" id="CHEBI:43474"/>
        <dbReference type="ChEBI" id="CHEBI:58359"/>
        <dbReference type="ChEBI" id="CHEBI:78515"/>
        <dbReference type="ChEBI" id="CHEBI:78516"/>
        <dbReference type="ChEBI" id="CHEBI:456216"/>
    </reaction>
</comment>
<dbReference type="Gene3D" id="1.10.150.380">
    <property type="entry name" value="GatB domain, N-terminal subdomain"/>
    <property type="match status" value="1"/>
</dbReference>
<dbReference type="SUPFAM" id="SSF89095">
    <property type="entry name" value="GatB/YqeY motif"/>
    <property type="match status" value="1"/>
</dbReference>
<dbReference type="NCBIfam" id="NF004014">
    <property type="entry name" value="PRK05477.1-4"/>
    <property type="match status" value="1"/>
</dbReference>
<dbReference type="InterPro" id="IPR042114">
    <property type="entry name" value="GatB_C_1"/>
</dbReference>
<dbReference type="Pfam" id="PF02637">
    <property type="entry name" value="GatB_Yqey"/>
    <property type="match status" value="1"/>
</dbReference>
<comment type="catalytic activity">
    <reaction evidence="9 10">
        <text>L-glutamyl-tRNA(Gln) + L-glutamine + ATP + H2O = L-glutaminyl-tRNA(Gln) + L-glutamate + ADP + phosphate + H(+)</text>
        <dbReference type="Rhea" id="RHEA:17521"/>
        <dbReference type="Rhea" id="RHEA-COMP:9681"/>
        <dbReference type="Rhea" id="RHEA-COMP:9684"/>
        <dbReference type="ChEBI" id="CHEBI:15377"/>
        <dbReference type="ChEBI" id="CHEBI:15378"/>
        <dbReference type="ChEBI" id="CHEBI:29985"/>
        <dbReference type="ChEBI" id="CHEBI:30616"/>
        <dbReference type="ChEBI" id="CHEBI:43474"/>
        <dbReference type="ChEBI" id="CHEBI:58359"/>
        <dbReference type="ChEBI" id="CHEBI:78520"/>
        <dbReference type="ChEBI" id="CHEBI:78521"/>
        <dbReference type="ChEBI" id="CHEBI:456216"/>
    </reaction>
</comment>
<dbReference type="PANTHER" id="PTHR11659:SF4">
    <property type="entry name" value="ASPARTYL_GLUTAMYL-TRNA(GLN) AMIDOTRANSFERASE SUBUNIT B_E CATALYTIC DOMAIN-CONTAINING PROTEIN"/>
    <property type="match status" value="1"/>
</dbReference>
<proteinExistence type="inferred from homology"/>
<evidence type="ECO:0000256" key="7">
    <source>
        <dbReference type="ARBA" id="ARBA00024799"/>
    </source>
</evidence>
<dbReference type="Pfam" id="PF02934">
    <property type="entry name" value="GatB_N"/>
    <property type="match status" value="1"/>
</dbReference>
<dbReference type="FunFam" id="1.10.10.410:FF:000001">
    <property type="entry name" value="Aspartyl/glutamyl-tRNA(Asn/Gln) amidotransferase subunit B"/>
    <property type="match status" value="1"/>
</dbReference>
<evidence type="ECO:0000313" key="12">
    <source>
        <dbReference type="EMBL" id="MVB10414.1"/>
    </source>
</evidence>
<dbReference type="EMBL" id="VWXL01000027">
    <property type="protein sequence ID" value="MVB10414.1"/>
    <property type="molecule type" value="Genomic_DNA"/>
</dbReference>
<dbReference type="PANTHER" id="PTHR11659">
    <property type="entry name" value="GLUTAMYL-TRNA GLN AMIDOTRANSFERASE SUBUNIT B MITOCHONDRIAL AND PROKARYOTIC PET112-RELATED"/>
    <property type="match status" value="1"/>
</dbReference>
<dbReference type="InterPro" id="IPR023168">
    <property type="entry name" value="GatB_Yqey_C_2"/>
</dbReference>
<dbReference type="SMART" id="SM00845">
    <property type="entry name" value="GatB_Yqey"/>
    <property type="match status" value="1"/>
</dbReference>
<keyword evidence="12" id="KW-0808">Transferase</keyword>
<evidence type="ECO:0000256" key="3">
    <source>
        <dbReference type="ARBA" id="ARBA00022598"/>
    </source>
</evidence>
<dbReference type="RefSeq" id="WP_156990038.1">
    <property type="nucleotide sequence ID" value="NZ_VWXL01000027.1"/>
</dbReference>
<reference evidence="12 13" key="1">
    <citation type="submission" date="2019-09" db="EMBL/GenBank/DDBJ databases">
        <title>Genome sequence of Clostridium sp. EA1.</title>
        <authorList>
            <person name="Poehlein A."/>
            <person name="Bengelsdorf F.R."/>
            <person name="Daniel R."/>
        </authorList>
    </citation>
    <scope>NUCLEOTIDE SEQUENCE [LARGE SCALE GENOMIC DNA]</scope>
    <source>
        <strain evidence="12 13">EA1</strain>
    </source>
</reference>
<evidence type="ECO:0000256" key="9">
    <source>
        <dbReference type="ARBA" id="ARBA00047913"/>
    </source>
</evidence>
<dbReference type="Gene3D" id="1.10.10.410">
    <property type="match status" value="1"/>
</dbReference>
<dbReference type="OrthoDB" id="9804078at2"/>
<keyword evidence="13" id="KW-1185">Reference proteome</keyword>
<evidence type="ECO:0000256" key="10">
    <source>
        <dbReference type="HAMAP-Rule" id="MF_00121"/>
    </source>
</evidence>
<dbReference type="AlphaFoldDB" id="A0A6N8HX37"/>
<evidence type="ECO:0000256" key="4">
    <source>
        <dbReference type="ARBA" id="ARBA00022741"/>
    </source>
</evidence>
<dbReference type="EC" id="6.3.5.-" evidence="10"/>
<comment type="function">
    <text evidence="7 10">Allows the formation of correctly charged Asn-tRNA(Asn) or Gln-tRNA(Gln) through the transamidation of misacylated Asp-tRNA(Asn) or Glu-tRNA(Gln) in organisms which lack either or both of asparaginyl-tRNA or glutaminyl-tRNA synthetases. The reaction takes place in the presence of glutamine and ATP through an activated phospho-Asp-tRNA(Asn) or phospho-Glu-tRNA(Gln).</text>
</comment>
<evidence type="ECO:0000256" key="1">
    <source>
        <dbReference type="ARBA" id="ARBA00005306"/>
    </source>
</evidence>
<feature type="domain" description="Asn/Gln amidotransferase" evidence="11">
    <location>
        <begin position="322"/>
        <end position="469"/>
    </location>
</feature>
<comment type="similarity">
    <text evidence="1 10">Belongs to the GatB/GatE family. GatB subfamily.</text>
</comment>
<dbReference type="GO" id="GO:0006412">
    <property type="term" value="P:translation"/>
    <property type="evidence" value="ECO:0007669"/>
    <property type="project" value="UniProtKB-UniRule"/>
</dbReference>
<evidence type="ECO:0000256" key="5">
    <source>
        <dbReference type="ARBA" id="ARBA00022840"/>
    </source>
</evidence>
<dbReference type="InterPro" id="IPR006075">
    <property type="entry name" value="Asn/Gln-tRNA_Trfase_suB/E_cat"/>
</dbReference>
<evidence type="ECO:0000259" key="11">
    <source>
        <dbReference type="SMART" id="SM00845"/>
    </source>
</evidence>
<organism evidence="12 13">
    <name type="scientific">Caproicibacter fermentans</name>
    <dbReference type="NCBI Taxonomy" id="2576756"/>
    <lineage>
        <taxon>Bacteria</taxon>
        <taxon>Bacillati</taxon>
        <taxon>Bacillota</taxon>
        <taxon>Clostridia</taxon>
        <taxon>Eubacteriales</taxon>
        <taxon>Acutalibacteraceae</taxon>
        <taxon>Caproicibacter</taxon>
    </lineage>
</organism>
<keyword evidence="3 10" id="KW-0436">Ligase</keyword>
<dbReference type="InterPro" id="IPR017959">
    <property type="entry name" value="Asn/Gln-tRNA_amidoTrfase_suB/E"/>
</dbReference>
<gene>
    <name evidence="10 12" type="primary">gatB</name>
    <name evidence="12" type="ORF">CAFE_11020</name>
</gene>
<accession>A0A6N8HX37</accession>
<comment type="caution">
    <text evidence="12">The sequence shown here is derived from an EMBL/GenBank/DDBJ whole genome shotgun (WGS) entry which is preliminary data.</text>
</comment>
<dbReference type="InterPro" id="IPR014746">
    <property type="entry name" value="Gln_synth/guanido_kin_cat_dom"/>
</dbReference>
<keyword evidence="6 10" id="KW-0648">Protein biosynthesis</keyword>
<dbReference type="InterPro" id="IPR003789">
    <property type="entry name" value="Asn/Gln_tRNA_amidoTrase-B-like"/>
</dbReference>
<protein>
    <recommendedName>
        <fullName evidence="10">Aspartyl/glutamyl-tRNA(Asn/Gln) amidotransferase subunit B</fullName>
        <shortName evidence="10">Asp/Glu-ADT subunit B</shortName>
        <ecNumber evidence="10">6.3.5.-</ecNumber>
    </recommendedName>
</protein>
<evidence type="ECO:0000313" key="13">
    <source>
        <dbReference type="Proteomes" id="UP000469440"/>
    </source>
</evidence>
<dbReference type="NCBIfam" id="TIGR00133">
    <property type="entry name" value="gatB"/>
    <property type="match status" value="1"/>
</dbReference>
<dbReference type="Proteomes" id="UP000469440">
    <property type="component" value="Unassembled WGS sequence"/>
</dbReference>
<dbReference type="GO" id="GO:0016740">
    <property type="term" value="F:transferase activity"/>
    <property type="evidence" value="ECO:0007669"/>
    <property type="project" value="UniProtKB-KW"/>
</dbReference>
<dbReference type="GO" id="GO:0050567">
    <property type="term" value="F:glutaminyl-tRNA synthase (glutamine-hydrolyzing) activity"/>
    <property type="evidence" value="ECO:0007669"/>
    <property type="project" value="UniProtKB-UniRule"/>
</dbReference>
<dbReference type="PROSITE" id="PS01234">
    <property type="entry name" value="GATB"/>
    <property type="match status" value="1"/>
</dbReference>
<keyword evidence="4 10" id="KW-0547">Nucleotide-binding</keyword>
<dbReference type="HAMAP" id="MF_00121">
    <property type="entry name" value="GatB"/>
    <property type="match status" value="1"/>
</dbReference>
<dbReference type="NCBIfam" id="NF004012">
    <property type="entry name" value="PRK05477.1-2"/>
    <property type="match status" value="1"/>
</dbReference>
<dbReference type="InterPro" id="IPR018027">
    <property type="entry name" value="Asn/Gln_amidotransferase"/>
</dbReference>
<dbReference type="InterPro" id="IPR017958">
    <property type="entry name" value="Gln-tRNA_amidoTrfase_suB_CS"/>
</dbReference>
<name>A0A6N8HX37_9FIRM</name>
<sequence length="471" mass="52741">MNYELICGLETHVELSTKTKIFCSCSTEFGGEPNTHCCPICIGLPGTLPKLNKAVVEYAVMAGLATNCEISPVSKMDRKNYVYPDLPKAYQISQYDMPLCKSGWVGLSNGRRIRLNRIHIEEDAGKLVHDRGNTFVDYNRGGVPLIEIVTEPDLRSIEEVQEYVEKLQMILRYIGVSDCKMQEGSLRCDVNVSVRPVGQEEFGTRAEIKNMNSLAYMAKAIAYEFDRQVDLIQSGEEVVQETRRFDEGSGCTEGMRGKEDADDYRYFREPDLVAILVSDEMRKSIQKQMPEDPQKRLTRFVSDFDLPEADARLLIEHRRIADYFETAAKGAKNPRAVANCILGQMFARLGTEAEKEQFEVAVTPEQLHELILLLDSGKIRMNLVKSTLEKMLDTGKPAKEFLSEQDLAGMSADDLKAVCEKAVAENEAAAADYLAGKEKALKAILGSVMKATRGRANPQEAEKLLADIIRR</sequence>
<dbReference type="InterPro" id="IPR004413">
    <property type="entry name" value="GatB"/>
</dbReference>
<evidence type="ECO:0000256" key="2">
    <source>
        <dbReference type="ARBA" id="ARBA00011123"/>
    </source>
</evidence>
<dbReference type="GO" id="GO:0005524">
    <property type="term" value="F:ATP binding"/>
    <property type="evidence" value="ECO:0007669"/>
    <property type="project" value="UniProtKB-KW"/>
</dbReference>
<dbReference type="SUPFAM" id="SSF55931">
    <property type="entry name" value="Glutamine synthetase/guanido kinase"/>
    <property type="match status" value="1"/>
</dbReference>
<keyword evidence="5 10" id="KW-0067">ATP-binding</keyword>
<comment type="subunit">
    <text evidence="2 10">Heterotrimer of A, B and C subunits.</text>
</comment>